<name>A0A4C1SRP0_EUMVA</name>
<evidence type="ECO:0000313" key="4">
    <source>
        <dbReference type="Proteomes" id="UP000299102"/>
    </source>
</evidence>
<feature type="region of interest" description="Disordered" evidence="1">
    <location>
        <begin position="1"/>
        <end position="70"/>
    </location>
</feature>
<dbReference type="Proteomes" id="UP000299102">
    <property type="component" value="Unassembled WGS sequence"/>
</dbReference>
<proteinExistence type="predicted"/>
<dbReference type="InterPro" id="IPR032718">
    <property type="entry name" value="PGBD4_Znf_C"/>
</dbReference>
<dbReference type="EMBL" id="BGZK01000015">
    <property type="protein sequence ID" value="GBP04893.1"/>
    <property type="molecule type" value="Genomic_DNA"/>
</dbReference>
<gene>
    <name evidence="3" type="primary">PGBD4</name>
    <name evidence="3" type="ORF">EVAR_3783_1</name>
</gene>
<feature type="domain" description="PiggyBac transposable element-derived protein 4 C-terminal zinc-finger" evidence="2">
    <location>
        <begin position="181"/>
        <end position="224"/>
    </location>
</feature>
<sequence>MENEAGPSRPKRPHQLVLGTEIEDLLLEEDDTGDDFIYNDEEESSSDDDDDDDDDHSQPPTLQLPTHRRVSPVCEIESPSHQDFEETGPPSSSSDQLLSFYPCERKTVRWYLKIAIHIFQLLLINSYKMYNKYTGKPKMRLYGYRLSVIDNLLPKKTSDDLQMPRRGNPTHTITRITEKNSNGRIKQKHCRQCYKQKKRSDTTWHCVACNDKPGLCVECFDLYHEEL</sequence>
<protein>
    <submittedName>
        <fullName evidence="3">PiggyBac transposable element-derived protein 4</fullName>
    </submittedName>
</protein>
<evidence type="ECO:0000259" key="2">
    <source>
        <dbReference type="Pfam" id="PF13842"/>
    </source>
</evidence>
<evidence type="ECO:0000313" key="3">
    <source>
        <dbReference type="EMBL" id="GBP04893.1"/>
    </source>
</evidence>
<organism evidence="3 4">
    <name type="scientific">Eumeta variegata</name>
    <name type="common">Bagworm moth</name>
    <name type="synonym">Eumeta japonica</name>
    <dbReference type="NCBI Taxonomy" id="151549"/>
    <lineage>
        <taxon>Eukaryota</taxon>
        <taxon>Metazoa</taxon>
        <taxon>Ecdysozoa</taxon>
        <taxon>Arthropoda</taxon>
        <taxon>Hexapoda</taxon>
        <taxon>Insecta</taxon>
        <taxon>Pterygota</taxon>
        <taxon>Neoptera</taxon>
        <taxon>Endopterygota</taxon>
        <taxon>Lepidoptera</taxon>
        <taxon>Glossata</taxon>
        <taxon>Ditrysia</taxon>
        <taxon>Tineoidea</taxon>
        <taxon>Psychidae</taxon>
        <taxon>Oiketicinae</taxon>
        <taxon>Eumeta</taxon>
    </lineage>
</organism>
<dbReference type="PANTHER" id="PTHR46599:SF3">
    <property type="entry name" value="PIGGYBAC TRANSPOSABLE ELEMENT-DERIVED PROTEIN 4"/>
    <property type="match status" value="1"/>
</dbReference>
<keyword evidence="4" id="KW-1185">Reference proteome</keyword>
<dbReference type="STRING" id="151549.A0A4C1SRP0"/>
<accession>A0A4C1SRP0</accession>
<dbReference type="Pfam" id="PF13842">
    <property type="entry name" value="zf-Tnp_2"/>
    <property type="match status" value="1"/>
</dbReference>
<comment type="caution">
    <text evidence="3">The sequence shown here is derived from an EMBL/GenBank/DDBJ whole genome shotgun (WGS) entry which is preliminary data.</text>
</comment>
<reference evidence="3 4" key="1">
    <citation type="journal article" date="2019" name="Commun. Biol.">
        <title>The bagworm genome reveals a unique fibroin gene that provides high tensile strength.</title>
        <authorList>
            <person name="Kono N."/>
            <person name="Nakamura H."/>
            <person name="Ohtoshi R."/>
            <person name="Tomita M."/>
            <person name="Numata K."/>
            <person name="Arakawa K."/>
        </authorList>
    </citation>
    <scope>NUCLEOTIDE SEQUENCE [LARGE SCALE GENOMIC DNA]</scope>
</reference>
<dbReference type="AlphaFoldDB" id="A0A4C1SRP0"/>
<dbReference type="PANTHER" id="PTHR46599">
    <property type="entry name" value="PIGGYBAC TRANSPOSABLE ELEMENT-DERIVED PROTEIN 4"/>
    <property type="match status" value="1"/>
</dbReference>
<dbReference type="OrthoDB" id="118105at2759"/>
<evidence type="ECO:0000256" key="1">
    <source>
        <dbReference type="SAM" id="MobiDB-lite"/>
    </source>
</evidence>
<feature type="compositionally biased region" description="Acidic residues" evidence="1">
    <location>
        <begin position="21"/>
        <end position="55"/>
    </location>
</feature>